<dbReference type="SMART" id="SM00228">
    <property type="entry name" value="PDZ"/>
    <property type="match status" value="1"/>
</dbReference>
<dbReference type="InterPro" id="IPR001478">
    <property type="entry name" value="PDZ"/>
</dbReference>
<evidence type="ECO:0000256" key="1">
    <source>
        <dbReference type="ARBA" id="ARBA00022670"/>
    </source>
</evidence>
<dbReference type="AlphaFoldDB" id="A0A955LH02"/>
<dbReference type="PROSITE" id="PS50106">
    <property type="entry name" value="PDZ"/>
    <property type="match status" value="1"/>
</dbReference>
<gene>
    <name evidence="5" type="ORF">KC571_01480</name>
</gene>
<dbReference type="EMBL" id="JAGQKX010000025">
    <property type="protein sequence ID" value="MCA9390048.1"/>
    <property type="molecule type" value="Genomic_DNA"/>
</dbReference>
<keyword evidence="3" id="KW-1133">Transmembrane helix</keyword>
<organism evidence="5 6">
    <name type="scientific">candidate division WWE3 bacterium</name>
    <dbReference type="NCBI Taxonomy" id="2053526"/>
    <lineage>
        <taxon>Bacteria</taxon>
        <taxon>Katanobacteria</taxon>
    </lineage>
</organism>
<dbReference type="SUPFAM" id="SSF50156">
    <property type="entry name" value="PDZ domain-like"/>
    <property type="match status" value="1"/>
</dbReference>
<reference evidence="5" key="1">
    <citation type="submission" date="2020-04" db="EMBL/GenBank/DDBJ databases">
        <authorList>
            <person name="Zhang T."/>
        </authorList>
    </citation>
    <scope>NUCLEOTIDE SEQUENCE</scope>
    <source>
        <strain evidence="5">HKST-UBA01</strain>
    </source>
</reference>
<reference evidence="5" key="2">
    <citation type="journal article" date="2021" name="Microbiome">
        <title>Successional dynamics and alternative stable states in a saline activated sludge microbial community over 9 years.</title>
        <authorList>
            <person name="Wang Y."/>
            <person name="Ye J."/>
            <person name="Ju F."/>
            <person name="Liu L."/>
            <person name="Boyd J.A."/>
            <person name="Deng Y."/>
            <person name="Parks D.H."/>
            <person name="Jiang X."/>
            <person name="Yin X."/>
            <person name="Woodcroft B.J."/>
            <person name="Tyson G.W."/>
            <person name="Hugenholtz P."/>
            <person name="Polz M.F."/>
            <person name="Zhang T."/>
        </authorList>
    </citation>
    <scope>NUCLEOTIDE SEQUENCE</scope>
    <source>
        <strain evidence="5">HKST-UBA01</strain>
    </source>
</reference>
<evidence type="ECO:0000313" key="5">
    <source>
        <dbReference type="EMBL" id="MCA9390048.1"/>
    </source>
</evidence>
<dbReference type="InterPro" id="IPR036034">
    <property type="entry name" value="PDZ_sf"/>
</dbReference>
<keyword evidence="1" id="KW-0645">Protease</keyword>
<keyword evidence="2" id="KW-0378">Hydrolase</keyword>
<dbReference type="Gene3D" id="2.30.42.10">
    <property type="match status" value="1"/>
</dbReference>
<dbReference type="GO" id="GO:0006508">
    <property type="term" value="P:proteolysis"/>
    <property type="evidence" value="ECO:0007669"/>
    <property type="project" value="UniProtKB-KW"/>
</dbReference>
<evidence type="ECO:0000259" key="4">
    <source>
        <dbReference type="PROSITE" id="PS50106"/>
    </source>
</evidence>
<name>A0A955LH02_UNCKA</name>
<dbReference type="PANTHER" id="PTHR43343">
    <property type="entry name" value="PEPTIDASE S12"/>
    <property type="match status" value="1"/>
</dbReference>
<dbReference type="PRINTS" id="PR00834">
    <property type="entry name" value="PROTEASES2C"/>
</dbReference>
<dbReference type="SUPFAM" id="SSF50494">
    <property type="entry name" value="Trypsin-like serine proteases"/>
    <property type="match status" value="1"/>
</dbReference>
<dbReference type="InterPro" id="IPR009003">
    <property type="entry name" value="Peptidase_S1_PA"/>
</dbReference>
<keyword evidence="3" id="KW-0472">Membrane</keyword>
<comment type="caution">
    <text evidence="5">The sequence shown here is derived from an EMBL/GenBank/DDBJ whole genome shotgun (WGS) entry which is preliminary data.</text>
</comment>
<dbReference type="GO" id="GO:0004252">
    <property type="term" value="F:serine-type endopeptidase activity"/>
    <property type="evidence" value="ECO:0007669"/>
    <property type="project" value="InterPro"/>
</dbReference>
<keyword evidence="3" id="KW-0812">Transmembrane</keyword>
<protein>
    <submittedName>
        <fullName evidence="5">Trypsin-like peptidase domain-containing protein</fullName>
    </submittedName>
</protein>
<dbReference type="Proteomes" id="UP000701698">
    <property type="component" value="Unassembled WGS sequence"/>
</dbReference>
<dbReference type="Pfam" id="PF13180">
    <property type="entry name" value="PDZ_2"/>
    <property type="match status" value="1"/>
</dbReference>
<dbReference type="Gene3D" id="2.40.10.120">
    <property type="match status" value="1"/>
</dbReference>
<evidence type="ECO:0000313" key="6">
    <source>
        <dbReference type="Proteomes" id="UP000701698"/>
    </source>
</evidence>
<dbReference type="PANTHER" id="PTHR43343:SF3">
    <property type="entry name" value="PROTEASE DO-LIKE 8, CHLOROPLASTIC"/>
    <property type="match status" value="1"/>
</dbReference>
<accession>A0A955LH02</accession>
<evidence type="ECO:0000256" key="3">
    <source>
        <dbReference type="SAM" id="Phobius"/>
    </source>
</evidence>
<proteinExistence type="predicted"/>
<dbReference type="InterPro" id="IPR051201">
    <property type="entry name" value="Chloro_Bact_Ser_Proteases"/>
</dbReference>
<sequence length="370" mass="39443">MNTSHSKVKQIVLIVLVIFLVGSLYLTSKILNFIVDGGGLENFNLHAITERVVTQQRVVNEESAVIDVVDQTSDSVLAVVERAVVYDFFSGPNLQEGTIGTGFAIDKNKIITNRHVVDNQSATYIILDTDGKEYEVKNIIRDDFNDLAVIEVEGGDFTPLELGDSDSIKVGQTAIAIGNALGRFSNTVTKGVISGIGRGITASSGYGSYQQLDNVLQTDAALNPGNSGGPLLNLAGQVIGVNVAVGQGSENIGFAIPINEAKDLISDIENGVERVRGYLGVRYQMIDESLAQIREIVAGAYVQEVVADSPAETAGLAQGDIVTSIDGTELTTTNDLRTVISKKKSGEKVTLEVWRAGKELTIDVTLGTLE</sequence>
<dbReference type="Pfam" id="PF13365">
    <property type="entry name" value="Trypsin_2"/>
    <property type="match status" value="1"/>
</dbReference>
<feature type="domain" description="PDZ" evidence="4">
    <location>
        <begin position="276"/>
        <end position="357"/>
    </location>
</feature>
<dbReference type="InterPro" id="IPR001940">
    <property type="entry name" value="Peptidase_S1C"/>
</dbReference>
<feature type="transmembrane region" description="Helical" evidence="3">
    <location>
        <begin position="12"/>
        <end position="35"/>
    </location>
</feature>
<evidence type="ECO:0000256" key="2">
    <source>
        <dbReference type="ARBA" id="ARBA00022801"/>
    </source>
</evidence>